<keyword evidence="3" id="KW-1003">Cell membrane</keyword>
<dbReference type="Pfam" id="PF21088">
    <property type="entry name" value="MS_channel_1st"/>
    <property type="match status" value="1"/>
</dbReference>
<comment type="caution">
    <text evidence="12">The sequence shown here is derived from an EMBL/GenBank/DDBJ whole genome shotgun (WGS) entry which is preliminary data.</text>
</comment>
<dbReference type="SUPFAM" id="SSF82689">
    <property type="entry name" value="Mechanosensitive channel protein MscS (YggB), C-terminal domain"/>
    <property type="match status" value="1"/>
</dbReference>
<keyword evidence="6 7" id="KW-0472">Membrane</keyword>
<accession>A0A084JWA7</accession>
<evidence type="ECO:0000313" key="12">
    <source>
        <dbReference type="EMBL" id="KEZ93241.1"/>
    </source>
</evidence>
<feature type="domain" description="Mechanosensitive ion channel transmembrane helices 2/3" evidence="10">
    <location>
        <begin position="77"/>
        <end position="118"/>
    </location>
</feature>
<dbReference type="InterPro" id="IPR006685">
    <property type="entry name" value="MscS_channel_2nd"/>
</dbReference>
<dbReference type="Proteomes" id="UP000028531">
    <property type="component" value="Unassembled WGS sequence"/>
</dbReference>
<evidence type="ECO:0000259" key="9">
    <source>
        <dbReference type="Pfam" id="PF21082"/>
    </source>
</evidence>
<keyword evidence="5 7" id="KW-1133">Transmembrane helix</keyword>
<dbReference type="InterPro" id="IPR023408">
    <property type="entry name" value="MscS_beta-dom_sf"/>
</dbReference>
<reference evidence="11 14" key="1">
    <citation type="journal article" date="2014" name="Genome Announc.">
        <title>Draft Genome Sequences of Marine Flavobacterium Nonlabens Strains NR17, NR24, NR27, NR32, NR33, and Ara13.</title>
        <authorList>
            <person name="Nakanishi M."/>
            <person name="Meirelles P."/>
            <person name="Suzuki R."/>
            <person name="Takatani N."/>
            <person name="Mino S."/>
            <person name="Suda W."/>
            <person name="Oshima K."/>
            <person name="Hattori M."/>
            <person name="Ohkuma M."/>
            <person name="Hosokawa M."/>
            <person name="Miyashita K."/>
            <person name="Thompson F.L."/>
            <person name="Niwa A."/>
            <person name="Sawabe T."/>
            <person name="Sawabe T."/>
        </authorList>
    </citation>
    <scope>NUCLEOTIDE SEQUENCE [LARGE SCALE GENOMIC DNA]</scope>
    <source>
        <strain evidence="11">JCM 19314</strain>
        <strain evidence="14">JCM19314</strain>
    </source>
</reference>
<evidence type="ECO:0000259" key="10">
    <source>
        <dbReference type="Pfam" id="PF21088"/>
    </source>
</evidence>
<feature type="transmembrane region" description="Helical" evidence="7">
    <location>
        <begin position="103"/>
        <end position="133"/>
    </location>
</feature>
<keyword evidence="4 7" id="KW-0812">Transmembrane</keyword>
<gene>
    <name evidence="12" type="ORF">IL45_14075</name>
    <name evidence="11" type="ORF">JCM19314_1068</name>
</gene>
<evidence type="ECO:0000256" key="3">
    <source>
        <dbReference type="ARBA" id="ARBA00022475"/>
    </source>
</evidence>
<dbReference type="Pfam" id="PF00924">
    <property type="entry name" value="MS_channel_2nd"/>
    <property type="match status" value="1"/>
</dbReference>
<dbReference type="InterPro" id="IPR049278">
    <property type="entry name" value="MS_channel_C"/>
</dbReference>
<organism evidence="12 13">
    <name type="scientific">Nonlabens ulvanivorans</name>
    <name type="common">Persicivirga ulvanivorans</name>
    <dbReference type="NCBI Taxonomy" id="906888"/>
    <lineage>
        <taxon>Bacteria</taxon>
        <taxon>Pseudomonadati</taxon>
        <taxon>Bacteroidota</taxon>
        <taxon>Flavobacteriia</taxon>
        <taxon>Flavobacteriales</taxon>
        <taxon>Flavobacteriaceae</taxon>
        <taxon>Nonlabens</taxon>
    </lineage>
</organism>
<evidence type="ECO:0000313" key="14">
    <source>
        <dbReference type="Proteomes" id="UP000029226"/>
    </source>
</evidence>
<dbReference type="RefSeq" id="WP_036584960.1">
    <property type="nucleotide sequence ID" value="NZ_JPJI01000032.1"/>
</dbReference>
<evidence type="ECO:0000256" key="6">
    <source>
        <dbReference type="ARBA" id="ARBA00023136"/>
    </source>
</evidence>
<dbReference type="SUPFAM" id="SSF50182">
    <property type="entry name" value="Sm-like ribonucleoproteins"/>
    <property type="match status" value="1"/>
</dbReference>
<feature type="transmembrane region" description="Helical" evidence="7">
    <location>
        <begin position="75"/>
        <end position="97"/>
    </location>
</feature>
<dbReference type="Pfam" id="PF05552">
    <property type="entry name" value="MS_channel_1st_1"/>
    <property type="match status" value="1"/>
</dbReference>
<dbReference type="Gene3D" id="2.30.30.60">
    <property type="match status" value="1"/>
</dbReference>
<evidence type="ECO:0000313" key="11">
    <source>
        <dbReference type="EMBL" id="GAK99883.1"/>
    </source>
</evidence>
<proteinExistence type="inferred from homology"/>
<dbReference type="Proteomes" id="UP000029226">
    <property type="component" value="Unassembled WGS sequence"/>
</dbReference>
<evidence type="ECO:0000256" key="7">
    <source>
        <dbReference type="SAM" id="Phobius"/>
    </source>
</evidence>
<dbReference type="InterPro" id="IPR010920">
    <property type="entry name" value="LSM_dom_sf"/>
</dbReference>
<evidence type="ECO:0000256" key="2">
    <source>
        <dbReference type="ARBA" id="ARBA00008017"/>
    </source>
</evidence>
<evidence type="ECO:0000313" key="13">
    <source>
        <dbReference type="Proteomes" id="UP000028531"/>
    </source>
</evidence>
<dbReference type="InterPro" id="IPR011014">
    <property type="entry name" value="MscS_channel_TM-2"/>
</dbReference>
<dbReference type="Gene3D" id="3.30.70.100">
    <property type="match status" value="1"/>
</dbReference>
<dbReference type="GO" id="GO:0005886">
    <property type="term" value="C:plasma membrane"/>
    <property type="evidence" value="ECO:0007669"/>
    <property type="project" value="UniProtKB-SubCell"/>
</dbReference>
<dbReference type="Gene3D" id="1.10.287.1260">
    <property type="match status" value="1"/>
</dbReference>
<dbReference type="PANTHER" id="PTHR30221:SF1">
    <property type="entry name" value="SMALL-CONDUCTANCE MECHANOSENSITIVE CHANNEL"/>
    <property type="match status" value="1"/>
</dbReference>
<dbReference type="InterPro" id="IPR045275">
    <property type="entry name" value="MscS_archaea/bacteria_type"/>
</dbReference>
<evidence type="ECO:0000256" key="5">
    <source>
        <dbReference type="ARBA" id="ARBA00022989"/>
    </source>
</evidence>
<dbReference type="InterPro" id="IPR011066">
    <property type="entry name" value="MscS_channel_C_sf"/>
</dbReference>
<dbReference type="OrthoDB" id="9809206at2"/>
<dbReference type="InterPro" id="IPR008910">
    <property type="entry name" value="MSC_TM_helix"/>
</dbReference>
<evidence type="ECO:0000259" key="8">
    <source>
        <dbReference type="Pfam" id="PF00924"/>
    </source>
</evidence>
<comment type="similarity">
    <text evidence="2">Belongs to the MscS (TC 1.A.23) family.</text>
</comment>
<comment type="subcellular location">
    <subcellularLocation>
        <location evidence="1">Cell membrane</location>
        <topology evidence="1">Multi-pass membrane protein</topology>
    </subcellularLocation>
</comment>
<dbReference type="AlphaFoldDB" id="A0A084JWA7"/>
<dbReference type="EMBL" id="BBMM01000003">
    <property type="protein sequence ID" value="GAK99883.1"/>
    <property type="molecule type" value="Genomic_DNA"/>
</dbReference>
<dbReference type="GO" id="GO:0008381">
    <property type="term" value="F:mechanosensitive monoatomic ion channel activity"/>
    <property type="evidence" value="ECO:0007669"/>
    <property type="project" value="InterPro"/>
</dbReference>
<evidence type="ECO:0000256" key="4">
    <source>
        <dbReference type="ARBA" id="ARBA00022692"/>
    </source>
</evidence>
<feature type="domain" description="Mechanosensitive ion channel MscS" evidence="8">
    <location>
        <begin position="120"/>
        <end position="185"/>
    </location>
</feature>
<dbReference type="Pfam" id="PF21082">
    <property type="entry name" value="MS_channel_3rd"/>
    <property type="match status" value="1"/>
</dbReference>
<feature type="domain" description="Mechanosensitive ion channel MscS C-terminal" evidence="9">
    <location>
        <begin position="192"/>
        <end position="274"/>
    </location>
</feature>
<dbReference type="PANTHER" id="PTHR30221">
    <property type="entry name" value="SMALL-CONDUCTANCE MECHANOSENSITIVE CHANNEL"/>
    <property type="match status" value="1"/>
</dbReference>
<dbReference type="SUPFAM" id="SSF82861">
    <property type="entry name" value="Mechanosensitive channel protein MscS (YggB), transmembrane region"/>
    <property type="match status" value="1"/>
</dbReference>
<protein>
    <submittedName>
        <fullName evidence="12">Mechanosensitive ion channel protein</fullName>
    </submittedName>
    <submittedName>
        <fullName evidence="11">Small-conductance mechanosensitive channel</fullName>
    </submittedName>
</protein>
<evidence type="ECO:0000256" key="1">
    <source>
        <dbReference type="ARBA" id="ARBA00004651"/>
    </source>
</evidence>
<reference evidence="12 13" key="2">
    <citation type="submission" date="2014-07" db="EMBL/GenBank/DDBJ databases">
        <title>Draft genome sequence of Nonlabens ulvanivorans, an ulvan degrading bacterium.</title>
        <authorList>
            <person name="Kopel M."/>
            <person name="Helbert W."/>
            <person name="Henrissat B."/>
            <person name="Doniger T."/>
            <person name="Banin E."/>
        </authorList>
    </citation>
    <scope>NUCLEOTIDE SEQUENCE [LARGE SCALE GENOMIC DNA]</scope>
    <source>
        <strain evidence="12 13">PLR</strain>
    </source>
</reference>
<dbReference type="InterPro" id="IPR049142">
    <property type="entry name" value="MS_channel_1st"/>
</dbReference>
<name>A0A084JWA7_NONUL</name>
<feature type="transmembrane region" description="Helical" evidence="7">
    <location>
        <begin position="37"/>
        <end position="55"/>
    </location>
</feature>
<dbReference type="EMBL" id="JPJI01000032">
    <property type="protein sequence ID" value="KEZ93241.1"/>
    <property type="molecule type" value="Genomic_DNA"/>
</dbReference>
<sequence>MMQEPIVEAKNVDVNIDPSGFSIENLTGYALEYGVPLLKAILIYIIGAFIIKKLVKLVSKLMDKKDYDLTLKKFLTNLIKWVLTILLVVTVAGTLGIETASFAAILAAAGLAIGLALQGSLSNFAGGVLILIFKPYKIGDLIEAQGELGAVKEIDILVTKLITPANKLAIIPNGPMANGNIVNYTAEGKMRVDTTVGIGYGEDMKQAKDALLAMLESNPKVLKDPAPSVNVSELAESSVNLAVRPYCTPEDYWDVYFWTIENTKLVLDREKIEIPYPHAVEIQKEA</sequence>